<keyword evidence="2" id="KW-1185">Reference proteome</keyword>
<name>A0A6G1L6T8_9PEZI</name>
<dbReference type="EMBL" id="ML995842">
    <property type="protein sequence ID" value="KAF2768651.1"/>
    <property type="molecule type" value="Genomic_DNA"/>
</dbReference>
<sequence length="136" mass="14805">MLLGHLTGQCLLASRSLLTIKSNVEKWRSGSRMSLLGNGTPLHFCAFQPSPVAPATAVRHLLASMVAGPQKWAREVGKPQIAVPSTRYRISLMLNPAGTGFLQDMDPASLLLRPLYTWILQSQDGIRGSCGHCPRQ</sequence>
<evidence type="ECO:0000313" key="1">
    <source>
        <dbReference type="EMBL" id="KAF2768651.1"/>
    </source>
</evidence>
<reference evidence="1" key="1">
    <citation type="journal article" date="2020" name="Stud. Mycol.">
        <title>101 Dothideomycetes genomes: a test case for predicting lifestyles and emergence of pathogens.</title>
        <authorList>
            <person name="Haridas S."/>
            <person name="Albert R."/>
            <person name="Binder M."/>
            <person name="Bloem J."/>
            <person name="Labutti K."/>
            <person name="Salamov A."/>
            <person name="Andreopoulos B."/>
            <person name="Baker S."/>
            <person name="Barry K."/>
            <person name="Bills G."/>
            <person name="Bluhm B."/>
            <person name="Cannon C."/>
            <person name="Castanera R."/>
            <person name="Culley D."/>
            <person name="Daum C."/>
            <person name="Ezra D."/>
            <person name="Gonzalez J."/>
            <person name="Henrissat B."/>
            <person name="Kuo A."/>
            <person name="Liang C."/>
            <person name="Lipzen A."/>
            <person name="Lutzoni F."/>
            <person name="Magnuson J."/>
            <person name="Mondo S."/>
            <person name="Nolan M."/>
            <person name="Ohm R."/>
            <person name="Pangilinan J."/>
            <person name="Park H.-J."/>
            <person name="Ramirez L."/>
            <person name="Alfaro M."/>
            <person name="Sun H."/>
            <person name="Tritt A."/>
            <person name="Yoshinaga Y."/>
            <person name="Zwiers L.-H."/>
            <person name="Turgeon B."/>
            <person name="Goodwin S."/>
            <person name="Spatafora J."/>
            <person name="Crous P."/>
            <person name="Grigoriev I."/>
        </authorList>
    </citation>
    <scope>NUCLEOTIDE SEQUENCE</scope>
    <source>
        <strain evidence="1">CBS 116005</strain>
    </source>
</reference>
<evidence type="ECO:0000313" key="2">
    <source>
        <dbReference type="Proteomes" id="UP000799436"/>
    </source>
</evidence>
<organism evidence="1 2">
    <name type="scientific">Teratosphaeria nubilosa</name>
    <dbReference type="NCBI Taxonomy" id="161662"/>
    <lineage>
        <taxon>Eukaryota</taxon>
        <taxon>Fungi</taxon>
        <taxon>Dikarya</taxon>
        <taxon>Ascomycota</taxon>
        <taxon>Pezizomycotina</taxon>
        <taxon>Dothideomycetes</taxon>
        <taxon>Dothideomycetidae</taxon>
        <taxon>Mycosphaerellales</taxon>
        <taxon>Teratosphaeriaceae</taxon>
        <taxon>Teratosphaeria</taxon>
    </lineage>
</organism>
<dbReference type="AlphaFoldDB" id="A0A6G1L6T8"/>
<protein>
    <submittedName>
        <fullName evidence="1">Uncharacterized protein</fullName>
    </submittedName>
</protein>
<accession>A0A6G1L6T8</accession>
<proteinExistence type="predicted"/>
<dbReference type="Proteomes" id="UP000799436">
    <property type="component" value="Unassembled WGS sequence"/>
</dbReference>
<gene>
    <name evidence="1" type="ORF">EJ03DRAFT_116091</name>
</gene>